<proteinExistence type="predicted"/>
<evidence type="ECO:0000259" key="3">
    <source>
        <dbReference type="PROSITE" id="PS51371"/>
    </source>
</evidence>
<name>A0A2S7UAS5_9FLAO</name>
<dbReference type="CDD" id="cd04629">
    <property type="entry name" value="CBS_pair_bac"/>
    <property type="match status" value="1"/>
</dbReference>
<keyword evidence="5" id="KW-1185">Reference proteome</keyword>
<dbReference type="Pfam" id="PF00571">
    <property type="entry name" value="CBS"/>
    <property type="match status" value="2"/>
</dbReference>
<comment type="caution">
    <text evidence="4">The sequence shown here is derived from an EMBL/GenBank/DDBJ whole genome shotgun (WGS) entry which is preliminary data.</text>
</comment>
<dbReference type="RefSeq" id="WP_105070844.1">
    <property type="nucleotide sequence ID" value="NZ_MTPW01000001.1"/>
</dbReference>
<feature type="domain" description="CBS" evidence="3">
    <location>
        <begin position="27"/>
        <end position="85"/>
    </location>
</feature>
<dbReference type="Proteomes" id="UP000239747">
    <property type="component" value="Unassembled WGS sequence"/>
</dbReference>
<dbReference type="SMART" id="SM00116">
    <property type="entry name" value="CBS"/>
    <property type="match status" value="2"/>
</dbReference>
<dbReference type="PANTHER" id="PTHR48108:SF6">
    <property type="entry name" value="CBS DOMAIN-CONTAINING PROTEIN CBSX1, CHLOROPLASTIC"/>
    <property type="match status" value="1"/>
</dbReference>
<dbReference type="OrthoDB" id="9790355at2"/>
<evidence type="ECO:0000256" key="2">
    <source>
        <dbReference type="PROSITE-ProRule" id="PRU00703"/>
    </source>
</evidence>
<dbReference type="Gene3D" id="3.10.580.10">
    <property type="entry name" value="CBS-domain"/>
    <property type="match status" value="1"/>
</dbReference>
<evidence type="ECO:0000313" key="4">
    <source>
        <dbReference type="EMBL" id="PQJ31730.1"/>
    </source>
</evidence>
<organism evidence="4 5">
    <name type="scientific">Nonlabens arenilitoris</name>
    <dbReference type="NCBI Taxonomy" id="1217969"/>
    <lineage>
        <taxon>Bacteria</taxon>
        <taxon>Pseudomonadati</taxon>
        <taxon>Bacteroidota</taxon>
        <taxon>Flavobacteriia</taxon>
        <taxon>Flavobacteriales</taxon>
        <taxon>Flavobacteriaceae</taxon>
        <taxon>Nonlabens</taxon>
    </lineage>
</organism>
<dbReference type="PROSITE" id="PS51371">
    <property type="entry name" value="CBS"/>
    <property type="match status" value="2"/>
</dbReference>
<dbReference type="InterPro" id="IPR044729">
    <property type="entry name" value="CBS_bac"/>
</dbReference>
<dbReference type="EMBL" id="MTPW01000001">
    <property type="protein sequence ID" value="PQJ31730.1"/>
    <property type="molecule type" value="Genomic_DNA"/>
</dbReference>
<reference evidence="4 5" key="1">
    <citation type="submission" date="2017-01" db="EMBL/GenBank/DDBJ databases">
        <title>Trade-off between light-utilization and light-protection in marine flavobacteria.</title>
        <authorList>
            <person name="Kumagai Y."/>
            <person name="Yoshizawa S."/>
            <person name="Kogure K."/>
            <person name="Iwasaki W."/>
        </authorList>
    </citation>
    <scope>NUCLEOTIDE SEQUENCE [LARGE SCALE GENOMIC DNA]</scope>
    <source>
        <strain evidence="4 5">KCTC 32109</strain>
    </source>
</reference>
<gene>
    <name evidence="4" type="ORF">BST92_07245</name>
</gene>
<evidence type="ECO:0000256" key="1">
    <source>
        <dbReference type="ARBA" id="ARBA00022737"/>
    </source>
</evidence>
<dbReference type="InterPro" id="IPR051462">
    <property type="entry name" value="CBS_domain-containing"/>
</dbReference>
<sequence length="155" mass="17314">MGIKSFVGKRTVQSSSSNQAFQVKDFMTRKLVTFNPDQGITTVMETLLKQRITGGPVVNDKKELVGIISDTDLMHVIGDSRYHNLPVGNRKVSDYMSNQVDTIEADADIFDAATRFLKTGHRRFPVIENGILIGQISRMDVIIAATQLKGEDWQK</sequence>
<accession>A0A2S7UAS5</accession>
<dbReference type="AlphaFoldDB" id="A0A2S7UAS5"/>
<feature type="domain" description="CBS" evidence="3">
    <location>
        <begin position="96"/>
        <end position="151"/>
    </location>
</feature>
<dbReference type="SUPFAM" id="SSF54631">
    <property type="entry name" value="CBS-domain pair"/>
    <property type="match status" value="1"/>
</dbReference>
<keyword evidence="2" id="KW-0129">CBS domain</keyword>
<protein>
    <submittedName>
        <fullName evidence="4">Inosine-5-monophosphate dehydrogenase</fullName>
    </submittedName>
</protein>
<keyword evidence="1" id="KW-0677">Repeat</keyword>
<dbReference type="InterPro" id="IPR000644">
    <property type="entry name" value="CBS_dom"/>
</dbReference>
<dbReference type="InterPro" id="IPR046342">
    <property type="entry name" value="CBS_dom_sf"/>
</dbReference>
<evidence type="ECO:0000313" key="5">
    <source>
        <dbReference type="Proteomes" id="UP000239747"/>
    </source>
</evidence>
<dbReference type="PANTHER" id="PTHR48108">
    <property type="entry name" value="CBS DOMAIN-CONTAINING PROTEIN CBSX2, CHLOROPLASTIC"/>
    <property type="match status" value="1"/>
</dbReference>